<comment type="caution">
    <text evidence="2">The sequence shown here is derived from an EMBL/GenBank/DDBJ whole genome shotgun (WGS) entry which is preliminary data.</text>
</comment>
<dbReference type="Gene3D" id="2.40.160.10">
    <property type="entry name" value="Porin"/>
    <property type="match status" value="1"/>
</dbReference>
<organism evidence="2 3">
    <name type="scientific">Edaphobacter aggregans</name>
    <dbReference type="NCBI Taxonomy" id="570835"/>
    <lineage>
        <taxon>Bacteria</taxon>
        <taxon>Pseudomonadati</taxon>
        <taxon>Acidobacteriota</taxon>
        <taxon>Terriglobia</taxon>
        <taxon>Terriglobales</taxon>
        <taxon>Acidobacteriaceae</taxon>
        <taxon>Edaphobacter</taxon>
    </lineage>
</organism>
<evidence type="ECO:0000313" key="3">
    <source>
        <dbReference type="Proteomes" id="UP000269669"/>
    </source>
</evidence>
<protein>
    <recommendedName>
        <fullName evidence="4">Porin</fullName>
    </recommendedName>
</protein>
<feature type="signal peptide" evidence="1">
    <location>
        <begin position="1"/>
        <end position="36"/>
    </location>
</feature>
<name>A0A3R9PDD1_9BACT</name>
<proteinExistence type="predicted"/>
<evidence type="ECO:0000313" key="2">
    <source>
        <dbReference type="EMBL" id="RSL19199.1"/>
    </source>
</evidence>
<dbReference type="EMBL" id="RSDW01000001">
    <property type="protein sequence ID" value="RSL19199.1"/>
    <property type="molecule type" value="Genomic_DNA"/>
</dbReference>
<dbReference type="AlphaFoldDB" id="A0A3R9PDD1"/>
<sequence>MTAGISICRDFRERQRFLVRACLSVSLFLVVHPCNAQSSTPSIFNGPSDAIDGASSIPKVSPPLTEREEEMLRLIQSLQDRVARLEAERGTDSKDINFDTEVEAKKASANVLAATVVAVPPTSRDIANPIDEAARSPVDGVKSLGGSASGGQEERKFWSPYTPNLGFKIANTEYGDVSLSIYTYARYLNQRAIEPTYTNAFGVTSNLQQRQDFQLNKLQIKFLGWMMSPKFRYFLYAWTSNATQGQGAQVVLAGNLNYSFNKYLTVGAGVFSLPGARSVEGNFPFWLSVDSRLIADEFFRPSYSSGIKASGTIAKGLSYQAMVANNRSTLGVSAAQLPNHFNTISSVLLWMPKGDYGLGWGDFEHHESPVTRFGFHFNHSDENKQSQPNSDSFENVQLRLSDGSVIFTPNLFGPGITITDARYKMASFDAGIKYRGYALEGEYYWQWLNDFRGTNTSGLPTDYAYGYQLQGSAMVIPKALQIYAGGSEIIGQFGRPWDFRAGTNYFPFKNKVVRWNSEFLYLYRSPVGYTSVPFPLGGTGPIFHTTLELAF</sequence>
<evidence type="ECO:0008006" key="4">
    <source>
        <dbReference type="Google" id="ProtNLM"/>
    </source>
</evidence>
<evidence type="ECO:0000256" key="1">
    <source>
        <dbReference type="SAM" id="SignalP"/>
    </source>
</evidence>
<keyword evidence="3" id="KW-1185">Reference proteome</keyword>
<reference evidence="2 3" key="1">
    <citation type="submission" date="2018-12" db="EMBL/GenBank/DDBJ databases">
        <title>Sequencing of bacterial isolates from soil warming experiment in Harvard Forest, Massachusetts, USA.</title>
        <authorList>
            <person name="Deangelis K."/>
        </authorList>
    </citation>
    <scope>NUCLEOTIDE SEQUENCE [LARGE SCALE GENOMIC DNA]</scope>
    <source>
        <strain evidence="2 3">EB153</strain>
    </source>
</reference>
<gene>
    <name evidence="2" type="ORF">EDE15_4853</name>
</gene>
<dbReference type="Proteomes" id="UP000269669">
    <property type="component" value="Unassembled WGS sequence"/>
</dbReference>
<feature type="chain" id="PRO_5018521673" description="Porin" evidence="1">
    <location>
        <begin position="37"/>
        <end position="551"/>
    </location>
</feature>
<keyword evidence="1" id="KW-0732">Signal</keyword>
<accession>A0A3R9PDD1</accession>
<dbReference type="InterPro" id="IPR023614">
    <property type="entry name" value="Porin_dom_sf"/>
</dbReference>